<feature type="transmembrane region" description="Helical" evidence="1">
    <location>
        <begin position="202"/>
        <end position="220"/>
    </location>
</feature>
<reference evidence="3 5" key="2">
    <citation type="submission" date="2019-07" db="EMBL/GenBank/DDBJ databases">
        <title>Whole genome shotgun sequence of Acetobacter cibinongensis NBRC 16605.</title>
        <authorList>
            <person name="Hosoyama A."/>
            <person name="Uohara A."/>
            <person name="Ohji S."/>
            <person name="Ichikawa N."/>
        </authorList>
    </citation>
    <scope>NUCLEOTIDE SEQUENCE [LARGE SCALE GENOMIC DNA]</scope>
    <source>
        <strain evidence="3 5">NBRC 16605</strain>
    </source>
</reference>
<sequence>MVVLRKASSRYLPGRLSRMVQTVRNRYAVPVVVISSSTGTLTLLAQLPNQPSLQVPATQEGMADITSLCAARQPFLQRWRYRRQKALHIRVVFPDLPILQRVIRVPAAVAGDAVSVIGYQMDRIVPFPSDESVWGLTPLPSDHAEEAEYLLSVAPLAPLAPWLDAFKAGHLSPVSVANQTDQSAVSLPLIDHSFCQKTSRKTLFLIVLALGIFLSTPFIWQSVTDYRLSARLEELQPSRMVAETLRNRIEALTSASTLLNREIQRVGSPLVLLSTLTQSLPDTTFLESLSVKQGQITLEGQSKEAARLISQLEHDNTLQDPKFVGPLLRLPDGRGESFTLHGSVPN</sequence>
<dbReference type="PANTHER" id="PTHR40278">
    <property type="entry name" value="DNA UTILIZATION PROTEIN HOFN"/>
    <property type="match status" value="1"/>
</dbReference>
<keyword evidence="1" id="KW-0812">Transmembrane</keyword>
<name>A0A0D6N4X3_9PROT</name>
<keyword evidence="1" id="KW-1133">Transmembrane helix</keyword>
<protein>
    <submittedName>
        <fullName evidence="2">General secretion pathway protein L</fullName>
    </submittedName>
</protein>
<reference evidence="2 4" key="1">
    <citation type="submission" date="2012-11" db="EMBL/GenBank/DDBJ databases">
        <title>Whole genome sequence of Acetobacter cibinongensis 4H-1.</title>
        <authorList>
            <person name="Azuma Y."/>
            <person name="Higashiura N."/>
            <person name="Hirakawa H."/>
            <person name="Matsushita K."/>
        </authorList>
    </citation>
    <scope>NUCLEOTIDE SEQUENCE [LARGE SCALE GENOMIC DNA]</scope>
    <source>
        <strain evidence="2 4">4H-1</strain>
    </source>
</reference>
<gene>
    <name evidence="2" type="ORF">Abci_014_035</name>
    <name evidence="3" type="ORF">ACI01nite_23670</name>
</gene>
<dbReference type="EMBL" id="BAMV01000014">
    <property type="protein sequence ID" value="GAN60623.1"/>
    <property type="molecule type" value="Genomic_DNA"/>
</dbReference>
<keyword evidence="1" id="KW-0472">Membrane</keyword>
<keyword evidence="5" id="KW-1185">Reference proteome</keyword>
<dbReference type="EMBL" id="BJVU01000013">
    <property type="protein sequence ID" value="GEL59765.1"/>
    <property type="molecule type" value="Genomic_DNA"/>
</dbReference>
<dbReference type="InterPro" id="IPR007813">
    <property type="entry name" value="PilN"/>
</dbReference>
<accession>A0A6N3SQV8</accession>
<proteinExistence type="predicted"/>
<dbReference type="AlphaFoldDB" id="A0A0D6N4X3"/>
<dbReference type="PANTHER" id="PTHR40278:SF1">
    <property type="entry name" value="DNA UTILIZATION PROTEIN HOFN"/>
    <property type="match status" value="1"/>
</dbReference>
<dbReference type="Proteomes" id="UP000321891">
    <property type="component" value="Unassembled WGS sequence"/>
</dbReference>
<dbReference type="STRING" id="1231339.Abci_014_035"/>
<evidence type="ECO:0000313" key="3">
    <source>
        <dbReference type="EMBL" id="GEL59765.1"/>
    </source>
</evidence>
<dbReference type="InterPro" id="IPR052534">
    <property type="entry name" value="Extracell_DNA_Util/SecSys_Comp"/>
</dbReference>
<accession>A0A0D6N4X3</accession>
<evidence type="ECO:0000313" key="4">
    <source>
        <dbReference type="Proteomes" id="UP000032671"/>
    </source>
</evidence>
<dbReference type="Pfam" id="PF05137">
    <property type="entry name" value="PilN"/>
    <property type="match status" value="1"/>
</dbReference>
<organism evidence="2 4">
    <name type="scientific">Acetobacter cibinongensis</name>
    <dbReference type="NCBI Taxonomy" id="146475"/>
    <lineage>
        <taxon>Bacteria</taxon>
        <taxon>Pseudomonadati</taxon>
        <taxon>Pseudomonadota</taxon>
        <taxon>Alphaproteobacteria</taxon>
        <taxon>Acetobacterales</taxon>
        <taxon>Acetobacteraceae</taxon>
        <taxon>Acetobacter</taxon>
    </lineage>
</organism>
<dbReference type="Proteomes" id="UP000032671">
    <property type="component" value="Unassembled WGS sequence"/>
</dbReference>
<comment type="caution">
    <text evidence="2">The sequence shown here is derived from an EMBL/GenBank/DDBJ whole genome shotgun (WGS) entry which is preliminary data.</text>
</comment>
<evidence type="ECO:0000313" key="2">
    <source>
        <dbReference type="EMBL" id="GAN60623.1"/>
    </source>
</evidence>
<evidence type="ECO:0000313" key="5">
    <source>
        <dbReference type="Proteomes" id="UP000321891"/>
    </source>
</evidence>
<evidence type="ECO:0000256" key="1">
    <source>
        <dbReference type="SAM" id="Phobius"/>
    </source>
</evidence>